<dbReference type="OrthoDB" id="10069349at2759"/>
<dbReference type="AlphaFoldDB" id="A0A1X7TVQ0"/>
<reference evidence="2" key="1">
    <citation type="submission" date="2017-05" db="UniProtKB">
        <authorList>
            <consortium name="EnsemblMetazoa"/>
        </authorList>
    </citation>
    <scope>IDENTIFICATION</scope>
</reference>
<dbReference type="EnsemblMetazoa" id="Aqu2.1.19428_001">
    <property type="protein sequence ID" value="Aqu2.1.19428_001"/>
    <property type="gene ID" value="Aqu2.1.19428"/>
</dbReference>
<name>A0A1X7TVQ0_AMPQE</name>
<dbReference type="Pfam" id="PF00179">
    <property type="entry name" value="UQ_con"/>
    <property type="match status" value="1"/>
</dbReference>
<dbReference type="Gene3D" id="3.10.110.10">
    <property type="entry name" value="Ubiquitin Conjugating Enzyme"/>
    <property type="match status" value="1"/>
</dbReference>
<accession>A0A1X7TVQ0</accession>
<evidence type="ECO:0000259" key="1">
    <source>
        <dbReference type="PROSITE" id="PS50127"/>
    </source>
</evidence>
<dbReference type="SUPFAM" id="SSF54495">
    <property type="entry name" value="UBC-like"/>
    <property type="match status" value="1"/>
</dbReference>
<dbReference type="InParanoid" id="A0A1X7TVQ0"/>
<dbReference type="PROSITE" id="PS50127">
    <property type="entry name" value="UBC_2"/>
    <property type="match status" value="1"/>
</dbReference>
<feature type="domain" description="UBC core" evidence="1">
    <location>
        <begin position="1"/>
        <end position="79"/>
    </location>
</feature>
<organism evidence="2">
    <name type="scientific">Amphimedon queenslandica</name>
    <name type="common">Sponge</name>
    <dbReference type="NCBI Taxonomy" id="400682"/>
    <lineage>
        <taxon>Eukaryota</taxon>
        <taxon>Metazoa</taxon>
        <taxon>Porifera</taxon>
        <taxon>Demospongiae</taxon>
        <taxon>Heteroscleromorpha</taxon>
        <taxon>Haplosclerida</taxon>
        <taxon>Niphatidae</taxon>
        <taxon>Amphimedon</taxon>
    </lineage>
</organism>
<protein>
    <recommendedName>
        <fullName evidence="1">UBC core domain-containing protein</fullName>
    </recommendedName>
</protein>
<dbReference type="InterPro" id="IPR016135">
    <property type="entry name" value="UBQ-conjugating_enzyme/RWD"/>
</dbReference>
<sequence length="81" mass="9120">MLYCSSSGRICHGILGESYTPSTSMREILSYIYGLLMCPDTDTPLDSTLAGEYGYQSGREKGYPDYFQAASEYFFRKATEK</sequence>
<proteinExistence type="predicted"/>
<evidence type="ECO:0000313" key="2">
    <source>
        <dbReference type="EnsemblMetazoa" id="Aqu2.1.19428_001"/>
    </source>
</evidence>
<dbReference type="InterPro" id="IPR000608">
    <property type="entry name" value="UBC"/>
</dbReference>